<dbReference type="STRING" id="284581.AMD01_20110"/>
<dbReference type="Pfam" id="PF14044">
    <property type="entry name" value="NETI"/>
    <property type="match status" value="1"/>
</dbReference>
<gene>
    <name evidence="1" type="ORF">AMD01_20110</name>
</gene>
<keyword evidence="2" id="KW-1185">Reference proteome</keyword>
<dbReference type="AlphaFoldDB" id="A0A0M0KQZ6"/>
<dbReference type="PATRIC" id="fig|284581.3.peg.4412"/>
<sequence>MKKKFEVLEGETIDQCLDRMKEEGFMPIKRMEKPIFEEVIQNGKKETIPVGRQVIFEGKSL</sequence>
<evidence type="ECO:0000313" key="2">
    <source>
        <dbReference type="Proteomes" id="UP000037558"/>
    </source>
</evidence>
<dbReference type="RefSeq" id="WP_053403229.1">
    <property type="nucleotide sequence ID" value="NZ_JAUKEN010000009.1"/>
</dbReference>
<comment type="caution">
    <text evidence="1">The sequence shown here is derived from an EMBL/GenBank/DDBJ whole genome shotgun (WGS) entry which is preliminary data.</text>
</comment>
<reference evidence="2" key="1">
    <citation type="submission" date="2015-08" db="EMBL/GenBank/DDBJ databases">
        <title>Fjat-14210 dsm16467.</title>
        <authorList>
            <person name="Liu B."/>
            <person name="Wang J."/>
            <person name="Zhu Y."/>
            <person name="Liu G."/>
            <person name="Chen Q."/>
            <person name="Chen Z."/>
            <person name="Lan J."/>
            <person name="Che J."/>
            <person name="Ge C."/>
            <person name="Shi H."/>
            <person name="Pan Z."/>
            <person name="Liu X."/>
        </authorList>
    </citation>
    <scope>NUCLEOTIDE SEQUENCE [LARGE SCALE GENOMIC DNA]</scope>
    <source>
        <strain evidence="2">DSM 16467</strain>
    </source>
</reference>
<dbReference type="OrthoDB" id="2354098at2"/>
<dbReference type="EMBL" id="LILC01000030">
    <property type="protein sequence ID" value="KOO41244.1"/>
    <property type="molecule type" value="Genomic_DNA"/>
</dbReference>
<evidence type="ECO:0000313" key="1">
    <source>
        <dbReference type="EMBL" id="KOO41244.1"/>
    </source>
</evidence>
<name>A0A0M0KQZ6_9BACI</name>
<organism evidence="1 2">
    <name type="scientific">Priestia koreensis</name>
    <dbReference type="NCBI Taxonomy" id="284581"/>
    <lineage>
        <taxon>Bacteria</taxon>
        <taxon>Bacillati</taxon>
        <taxon>Bacillota</taxon>
        <taxon>Bacilli</taxon>
        <taxon>Bacillales</taxon>
        <taxon>Bacillaceae</taxon>
        <taxon>Priestia</taxon>
    </lineage>
</organism>
<dbReference type="Proteomes" id="UP000037558">
    <property type="component" value="Unassembled WGS sequence"/>
</dbReference>
<dbReference type="InterPro" id="IPR025930">
    <property type="entry name" value="NETI"/>
</dbReference>
<protein>
    <recommendedName>
        <fullName evidence="3">NETI motif-containing protein</fullName>
    </recommendedName>
</protein>
<evidence type="ECO:0008006" key="3">
    <source>
        <dbReference type="Google" id="ProtNLM"/>
    </source>
</evidence>
<accession>A0A0M0KQZ6</accession>
<proteinExistence type="predicted"/>